<dbReference type="EC" id="4.2.1.136" evidence="19"/>
<name>A0A4P7W1M3_9BACT</name>
<feature type="binding site" evidence="18">
    <location>
        <position position="127"/>
    </location>
    <ligand>
        <name>K(+)</name>
        <dbReference type="ChEBI" id="CHEBI:29103"/>
    </ligand>
</feature>
<dbReference type="HAMAP" id="MF_01965">
    <property type="entry name" value="NADHX_dehydratase"/>
    <property type="match status" value="1"/>
</dbReference>
<dbReference type="PROSITE" id="PS01050">
    <property type="entry name" value="YJEF_C_2"/>
    <property type="match status" value="1"/>
</dbReference>
<feature type="domain" description="YjeF C-terminal" evidence="20">
    <location>
        <begin position="229"/>
        <end position="502"/>
    </location>
</feature>
<comment type="cofactor">
    <cofactor evidence="18 19">
        <name>K(+)</name>
        <dbReference type="ChEBI" id="CHEBI:29103"/>
    </cofactor>
    <text evidence="18 19">Binds 1 potassium ion per subunit.</text>
</comment>
<evidence type="ECO:0000256" key="14">
    <source>
        <dbReference type="ARBA" id="ARBA00025153"/>
    </source>
</evidence>
<accession>A0A4P7W1M3</accession>
<evidence type="ECO:0000256" key="19">
    <source>
        <dbReference type="PIRNR" id="PIRNR017184"/>
    </source>
</evidence>
<dbReference type="InterPro" id="IPR030677">
    <property type="entry name" value="Nnr"/>
</dbReference>
<evidence type="ECO:0000256" key="8">
    <source>
        <dbReference type="ARBA" id="ARBA00022857"/>
    </source>
</evidence>
<comment type="function">
    <text evidence="18">Catalyzes the epimerization of the S- and R-forms of NAD(P)HX, a damaged form of NAD(P)H that is a result of enzymatic or heat-dependent hydration. This is a prerequisite for the S-specific NAD(P)H-hydrate dehydratase to allow the repair of both epimers of NAD(P)HX.</text>
</comment>
<feature type="binding site" evidence="17">
    <location>
        <position position="378"/>
    </location>
    <ligand>
        <name>(6S)-NADPHX</name>
        <dbReference type="ChEBI" id="CHEBI:64076"/>
    </ligand>
</feature>
<evidence type="ECO:0000256" key="18">
    <source>
        <dbReference type="HAMAP-Rule" id="MF_01966"/>
    </source>
</evidence>
<evidence type="ECO:0000256" key="17">
    <source>
        <dbReference type="HAMAP-Rule" id="MF_01965"/>
    </source>
</evidence>
<keyword evidence="12 17" id="KW-0456">Lyase</keyword>
<evidence type="ECO:0000313" key="22">
    <source>
        <dbReference type="EMBL" id="QCD41662.1"/>
    </source>
</evidence>
<keyword evidence="5 18" id="KW-0479">Metal-binding</keyword>
<comment type="cofactor">
    <cofactor evidence="17">
        <name>Mg(2+)</name>
        <dbReference type="ChEBI" id="CHEBI:18420"/>
    </cofactor>
</comment>
<evidence type="ECO:0000256" key="3">
    <source>
        <dbReference type="ARBA" id="ARBA00006001"/>
    </source>
</evidence>
<feature type="binding site" evidence="17">
    <location>
        <position position="264"/>
    </location>
    <ligand>
        <name>(6S)-NADPHX</name>
        <dbReference type="ChEBI" id="CHEBI:64076"/>
    </ligand>
</feature>
<evidence type="ECO:0000259" key="20">
    <source>
        <dbReference type="PROSITE" id="PS51383"/>
    </source>
</evidence>
<feature type="binding site" evidence="18">
    <location>
        <begin position="57"/>
        <end position="61"/>
    </location>
    <ligand>
        <name>(6S)-NADPHX</name>
        <dbReference type="ChEBI" id="CHEBI:64076"/>
    </ligand>
</feature>
<comment type="subunit">
    <text evidence="17">Homotetramer.</text>
</comment>
<comment type="function">
    <text evidence="14 19">Bifunctional enzyme that catalyzes the epimerization of the S- and R-forms of NAD(P)HX and the dehydration of the S-form of NAD(P)HX at the expense of ADP, which is converted to AMP. This allows the repair of both epimers of NAD(P)HX, a damaged form of NAD(P)H that is a result of enzymatic or heat-dependent hydration.</text>
</comment>
<feature type="binding site" evidence="17">
    <location>
        <begin position="413"/>
        <end position="417"/>
    </location>
    <ligand>
        <name>AMP</name>
        <dbReference type="ChEBI" id="CHEBI:456215"/>
    </ligand>
</feature>
<comment type="catalytic activity">
    <reaction evidence="16 17 19">
        <text>(6S)-NADPHX + ADP = AMP + phosphate + NADPH + H(+)</text>
        <dbReference type="Rhea" id="RHEA:32235"/>
        <dbReference type="ChEBI" id="CHEBI:15378"/>
        <dbReference type="ChEBI" id="CHEBI:43474"/>
        <dbReference type="ChEBI" id="CHEBI:57783"/>
        <dbReference type="ChEBI" id="CHEBI:64076"/>
        <dbReference type="ChEBI" id="CHEBI:456215"/>
        <dbReference type="ChEBI" id="CHEBI:456216"/>
        <dbReference type="EC" id="4.2.1.136"/>
    </reaction>
</comment>
<evidence type="ECO:0000313" key="23">
    <source>
        <dbReference type="Proteomes" id="UP000297149"/>
    </source>
</evidence>
<feature type="domain" description="YjeF N-terminal" evidence="21">
    <location>
        <begin position="9"/>
        <end position="219"/>
    </location>
</feature>
<dbReference type="GO" id="GO:0052855">
    <property type="term" value="F:ADP-dependent NAD(P)H-hydrate dehydratase activity"/>
    <property type="evidence" value="ECO:0007669"/>
    <property type="project" value="UniProtKB-UniRule"/>
</dbReference>
<keyword evidence="9 18" id="KW-0630">Potassium</keyword>
<dbReference type="GO" id="GO:0046872">
    <property type="term" value="F:metal ion binding"/>
    <property type="evidence" value="ECO:0007669"/>
    <property type="project" value="UniProtKB-UniRule"/>
</dbReference>
<dbReference type="Pfam" id="PF03853">
    <property type="entry name" value="YjeF_N"/>
    <property type="match status" value="1"/>
</dbReference>
<feature type="binding site" evidence="18">
    <location>
        <position position="142"/>
    </location>
    <ligand>
        <name>(6S)-NADPHX</name>
        <dbReference type="ChEBI" id="CHEBI:64076"/>
    </ligand>
</feature>
<dbReference type="NCBIfam" id="TIGR00196">
    <property type="entry name" value="yjeF_cterm"/>
    <property type="match status" value="1"/>
</dbReference>
<proteinExistence type="inferred from homology"/>
<comment type="catalytic activity">
    <reaction evidence="2 18 19">
        <text>(6R)-NADPHX = (6S)-NADPHX</text>
        <dbReference type="Rhea" id="RHEA:32227"/>
        <dbReference type="ChEBI" id="CHEBI:64076"/>
        <dbReference type="ChEBI" id="CHEBI:64077"/>
        <dbReference type="EC" id="5.1.99.6"/>
    </reaction>
</comment>
<keyword evidence="23" id="KW-1185">Reference proteome</keyword>
<dbReference type="Pfam" id="PF01256">
    <property type="entry name" value="Carb_kinase"/>
    <property type="match status" value="1"/>
</dbReference>
<dbReference type="PIRSF" id="PIRSF017184">
    <property type="entry name" value="Nnr"/>
    <property type="match status" value="1"/>
</dbReference>
<feature type="binding site" evidence="18">
    <location>
        <position position="58"/>
    </location>
    <ligand>
        <name>K(+)</name>
        <dbReference type="ChEBI" id="CHEBI:29103"/>
    </ligand>
</feature>
<protein>
    <recommendedName>
        <fullName evidence="19">Bifunctional NAD(P)H-hydrate repair enzyme</fullName>
    </recommendedName>
    <alternativeName>
        <fullName evidence="19">Nicotinamide nucleotide repair protein</fullName>
    </alternativeName>
    <domain>
        <recommendedName>
            <fullName evidence="19">ADP-dependent (S)-NAD(P)H-hydrate dehydratase</fullName>
            <ecNumber evidence="19">4.2.1.136</ecNumber>
        </recommendedName>
        <alternativeName>
            <fullName evidence="19">ADP-dependent NAD(P)HX dehydratase</fullName>
        </alternativeName>
    </domain>
    <domain>
        <recommendedName>
            <fullName evidence="19">NAD(P)H-hydrate epimerase</fullName>
            <ecNumber evidence="19">5.1.99.6</ecNumber>
        </recommendedName>
    </domain>
</protein>
<comment type="similarity">
    <text evidence="18">Belongs to the NnrE/AIBP family.</text>
</comment>
<dbReference type="GO" id="GO:0005524">
    <property type="term" value="F:ATP binding"/>
    <property type="evidence" value="ECO:0007669"/>
    <property type="project" value="UniProtKB-UniRule"/>
</dbReference>
<dbReference type="GO" id="GO:0052856">
    <property type="term" value="F:NAD(P)HX epimerase activity"/>
    <property type="evidence" value="ECO:0007669"/>
    <property type="project" value="UniProtKB-UniRule"/>
</dbReference>
<comment type="catalytic activity">
    <reaction evidence="1 18 19">
        <text>(6R)-NADHX = (6S)-NADHX</text>
        <dbReference type="Rhea" id="RHEA:32215"/>
        <dbReference type="ChEBI" id="CHEBI:64074"/>
        <dbReference type="ChEBI" id="CHEBI:64075"/>
        <dbReference type="EC" id="5.1.99.6"/>
    </reaction>
</comment>
<dbReference type="InterPro" id="IPR017953">
    <property type="entry name" value="Carbohydrate_kinase_pred_CS"/>
</dbReference>
<dbReference type="SUPFAM" id="SSF53613">
    <property type="entry name" value="Ribokinase-like"/>
    <property type="match status" value="1"/>
</dbReference>
<dbReference type="RefSeq" id="WP_123613879.1">
    <property type="nucleotide sequence ID" value="NZ_CAXHQF010000118.1"/>
</dbReference>
<feature type="binding site" evidence="18">
    <location>
        <begin position="131"/>
        <end position="137"/>
    </location>
    <ligand>
        <name>(6S)-NADPHX</name>
        <dbReference type="ChEBI" id="CHEBI:64076"/>
    </ligand>
</feature>
<evidence type="ECO:0000256" key="12">
    <source>
        <dbReference type="ARBA" id="ARBA00023239"/>
    </source>
</evidence>
<evidence type="ECO:0000256" key="13">
    <source>
        <dbReference type="ARBA" id="ARBA00023268"/>
    </source>
</evidence>
<organism evidence="22 23">
    <name type="scientific">Duncaniella dubosii</name>
    <dbReference type="NCBI Taxonomy" id="2518971"/>
    <lineage>
        <taxon>Bacteria</taxon>
        <taxon>Pseudomonadati</taxon>
        <taxon>Bacteroidota</taxon>
        <taxon>Bacteroidia</taxon>
        <taxon>Bacteroidales</taxon>
        <taxon>Muribaculaceae</taxon>
        <taxon>Duncaniella</taxon>
    </lineage>
</organism>
<feature type="binding site" evidence="17">
    <location>
        <position position="443"/>
    </location>
    <ligand>
        <name>(6S)-NADPHX</name>
        <dbReference type="ChEBI" id="CHEBI:64076"/>
    </ligand>
</feature>
<evidence type="ECO:0000256" key="6">
    <source>
        <dbReference type="ARBA" id="ARBA00022741"/>
    </source>
</evidence>
<evidence type="ECO:0000256" key="4">
    <source>
        <dbReference type="ARBA" id="ARBA00009524"/>
    </source>
</evidence>
<dbReference type="PANTHER" id="PTHR12592">
    <property type="entry name" value="ATP-DEPENDENT (S)-NAD(P)H-HYDRATE DEHYDRATASE FAMILY MEMBER"/>
    <property type="match status" value="1"/>
</dbReference>
<evidence type="ECO:0000256" key="5">
    <source>
        <dbReference type="ARBA" id="ARBA00022723"/>
    </source>
</evidence>
<dbReference type="PROSITE" id="PS51383">
    <property type="entry name" value="YJEF_C_3"/>
    <property type="match status" value="1"/>
</dbReference>
<feature type="binding site" evidence="18">
    <location>
        <position position="160"/>
    </location>
    <ligand>
        <name>(6S)-NADPHX</name>
        <dbReference type="ChEBI" id="CHEBI:64076"/>
    </ligand>
</feature>
<comment type="function">
    <text evidence="17">Catalyzes the dehydration of the S-form of NAD(P)HX at the expense of ADP, which is converted to AMP. Together with NAD(P)HX epimerase, which catalyzes the epimerization of the S- and R-forms, the enzyme allows the repair of both epimers of NAD(P)HX, a damaged form of NAD(P)H that is a result of enzymatic or heat-dependent hydration.</text>
</comment>
<gene>
    <name evidence="18" type="primary">nnrE</name>
    <name evidence="17" type="synonym">nnrD</name>
    <name evidence="22" type="ORF">E7747_04810</name>
</gene>
<feature type="binding site" evidence="17">
    <location>
        <position position="442"/>
    </location>
    <ligand>
        <name>AMP</name>
        <dbReference type="ChEBI" id="CHEBI:456215"/>
    </ligand>
</feature>
<evidence type="ECO:0000256" key="10">
    <source>
        <dbReference type="ARBA" id="ARBA00023027"/>
    </source>
</evidence>
<comment type="similarity">
    <text evidence="4 19">In the C-terminal section; belongs to the NnrD/CARKD family.</text>
</comment>
<dbReference type="PANTHER" id="PTHR12592:SF0">
    <property type="entry name" value="ATP-DEPENDENT (S)-NAD(P)H-HYDRATE DEHYDRATASE"/>
    <property type="match status" value="1"/>
</dbReference>
<comment type="similarity">
    <text evidence="3 19">In the N-terminal section; belongs to the NnrE/AIBP family.</text>
</comment>
<evidence type="ECO:0000256" key="16">
    <source>
        <dbReference type="ARBA" id="ARBA00049209"/>
    </source>
</evidence>
<feature type="binding site" evidence="18">
    <location>
        <position position="163"/>
    </location>
    <ligand>
        <name>K(+)</name>
        <dbReference type="ChEBI" id="CHEBI:29103"/>
    </ligand>
</feature>
<comment type="similarity">
    <text evidence="17">Belongs to the NnrD/CARKD family.</text>
</comment>
<dbReference type="EC" id="5.1.99.6" evidence="19"/>
<keyword evidence="13" id="KW-0511">Multifunctional enzyme</keyword>
<dbReference type="Gene3D" id="3.40.50.10260">
    <property type="entry name" value="YjeF N-terminal domain"/>
    <property type="match status" value="1"/>
</dbReference>
<dbReference type="GO" id="GO:0110051">
    <property type="term" value="P:metabolite repair"/>
    <property type="evidence" value="ECO:0007669"/>
    <property type="project" value="TreeGrafter"/>
</dbReference>
<dbReference type="InterPro" id="IPR036652">
    <property type="entry name" value="YjeF_N_dom_sf"/>
</dbReference>
<keyword evidence="11 18" id="KW-0413">Isomerase</keyword>
<evidence type="ECO:0000256" key="11">
    <source>
        <dbReference type="ARBA" id="ARBA00023235"/>
    </source>
</evidence>
<dbReference type="AlphaFoldDB" id="A0A4P7W1M3"/>
<dbReference type="NCBIfam" id="TIGR00197">
    <property type="entry name" value="yjeF_nterm"/>
    <property type="match status" value="1"/>
</dbReference>
<dbReference type="GO" id="GO:0046496">
    <property type="term" value="P:nicotinamide nucleotide metabolic process"/>
    <property type="evidence" value="ECO:0007669"/>
    <property type="project" value="UniProtKB-UniRule"/>
</dbReference>
<evidence type="ECO:0000259" key="21">
    <source>
        <dbReference type="PROSITE" id="PS51385"/>
    </source>
</evidence>
<keyword evidence="10 17" id="KW-0520">NAD</keyword>
<dbReference type="CDD" id="cd01171">
    <property type="entry name" value="YXKO-related"/>
    <property type="match status" value="1"/>
</dbReference>
<dbReference type="HAMAP" id="MF_01966">
    <property type="entry name" value="NADHX_epimerase"/>
    <property type="match status" value="1"/>
</dbReference>
<dbReference type="KEGG" id="ddb:E7747_04810"/>
<dbReference type="Gene3D" id="3.40.1190.20">
    <property type="match status" value="1"/>
</dbReference>
<dbReference type="InterPro" id="IPR004443">
    <property type="entry name" value="YjeF_N_dom"/>
</dbReference>
<feature type="binding site" evidence="17">
    <location>
        <position position="327"/>
    </location>
    <ligand>
        <name>(6S)-NADPHX</name>
        <dbReference type="ChEBI" id="CHEBI:64076"/>
    </ligand>
</feature>
<evidence type="ECO:0000256" key="1">
    <source>
        <dbReference type="ARBA" id="ARBA00000013"/>
    </source>
</evidence>
<sequence length="505" mass="54095">MKIFSTEHIRNIDRVTIEEEGVSSMELIHRVAEGVVNEILSRWSPSKPTMVFAGAGNNGADALIVAKLLIEAGFNPHVVLINVKGDSLSPDCRACRDELLRLGNVAMTEIVHTSHIPTLTADHLVIDGLFGTGLRNPLEGGYMAMARYINESGATVVSIDVPSGMYGDWNSRILARNVVHADLTVAVQFPRLAFFLSDNAPIVGQWKVVDIGLSRRAIEQTPTKYFFIEKDDVRRVLKRRPDFCSKADFGHALLFTGCYGMMGAAVLAARGALRSGVGKLTVHAPRCGFSVLQTAVPEALYLPDRNENVISDMTPRVNFTAIGVGPGIGTNDATRGALETLIKTIKRPMVFDADALNIISRTPALMDHIAPGSILTPHAGEFDRIFGSQASSETRLLRALEVAHKYKVIIVLKGRYSATVRPDGKIFFNSTGSAAMATAGSGDVLTGIITSLLAQGYKSEIAATAAVYIHGLAGDIAAHVEGEYGSLSGDIAACVGKAIKAIMQV</sequence>
<evidence type="ECO:0000256" key="9">
    <source>
        <dbReference type="ARBA" id="ARBA00022958"/>
    </source>
</evidence>
<evidence type="ECO:0000256" key="15">
    <source>
        <dbReference type="ARBA" id="ARBA00048238"/>
    </source>
</evidence>
<dbReference type="InterPro" id="IPR029056">
    <property type="entry name" value="Ribokinase-like"/>
</dbReference>
<keyword evidence="6 17" id="KW-0547">Nucleotide-binding</keyword>
<comment type="catalytic activity">
    <reaction evidence="15 17 19">
        <text>(6S)-NADHX + ADP = AMP + phosphate + NADH + H(+)</text>
        <dbReference type="Rhea" id="RHEA:32223"/>
        <dbReference type="ChEBI" id="CHEBI:15378"/>
        <dbReference type="ChEBI" id="CHEBI:43474"/>
        <dbReference type="ChEBI" id="CHEBI:57945"/>
        <dbReference type="ChEBI" id="CHEBI:64074"/>
        <dbReference type="ChEBI" id="CHEBI:456215"/>
        <dbReference type="ChEBI" id="CHEBI:456216"/>
        <dbReference type="EC" id="4.2.1.136"/>
    </reaction>
</comment>
<reference evidence="23" key="1">
    <citation type="submission" date="2019-02" db="EMBL/GenBank/DDBJ databases">
        <title>Isolation and identification of novel species under the genus Muribaculum.</title>
        <authorList>
            <person name="Miyake S."/>
            <person name="Ding Y."/>
            <person name="Low A."/>
            <person name="Soh M."/>
            <person name="Seedorf H."/>
        </authorList>
    </citation>
    <scope>NUCLEOTIDE SEQUENCE [LARGE SCALE GENOMIC DNA]</scope>
    <source>
        <strain evidence="23">H5</strain>
    </source>
</reference>
<keyword evidence="7 17" id="KW-0067">ATP-binding</keyword>
<evidence type="ECO:0000256" key="2">
    <source>
        <dbReference type="ARBA" id="ARBA00000909"/>
    </source>
</evidence>
<dbReference type="PROSITE" id="PS51385">
    <property type="entry name" value="YJEF_N"/>
    <property type="match status" value="1"/>
</dbReference>
<dbReference type="Proteomes" id="UP000297149">
    <property type="component" value="Chromosome"/>
</dbReference>
<dbReference type="InterPro" id="IPR000631">
    <property type="entry name" value="CARKD"/>
</dbReference>
<keyword evidence="8 17" id="KW-0521">NADP</keyword>
<dbReference type="SUPFAM" id="SSF64153">
    <property type="entry name" value="YjeF N-terminal domain-like"/>
    <property type="match status" value="1"/>
</dbReference>
<dbReference type="EMBL" id="CP039396">
    <property type="protein sequence ID" value="QCD41662.1"/>
    <property type="molecule type" value="Genomic_DNA"/>
</dbReference>
<evidence type="ECO:0000256" key="7">
    <source>
        <dbReference type="ARBA" id="ARBA00022840"/>
    </source>
</evidence>